<protein>
    <submittedName>
        <fullName evidence="2">Uncharacterized protein</fullName>
    </submittedName>
</protein>
<feature type="compositionally biased region" description="Polar residues" evidence="1">
    <location>
        <begin position="223"/>
        <end position="252"/>
    </location>
</feature>
<feature type="region of interest" description="Disordered" evidence="1">
    <location>
        <begin position="214"/>
        <end position="252"/>
    </location>
</feature>
<sequence length="332" mass="36975">MSDHTARMPIDLLESDAIGFGAKEKLIPKQLFTRDDLDLNMNVEGGAKAAADDFLTCLDNGKFVSLWTSSGGDNLCGMFEIRNSIMAMKRQNPRMPLPVPTVPGLMWAFRNQVYADLKKRNEESYVGRDVPSFEINVNNFAGDELRLIFRAWAKNLGPLITDHWGGVDVGLMTQTHQHPERKRLLFPAIEVPEETEPGLPILRPYILNTGHGHWEGLAKSTPHLEQQSSRQPNPGIQPQPQHKYPQQASTAAANHMDPFSSVYNAPLVALPHKTGVTLDDTHQVVDERLCNHASGSQQQGNHMTAQQNQIADFLVPSSLSFSFKFPMFSNQG</sequence>
<dbReference type="Proteomes" id="UP000433876">
    <property type="component" value="Unassembled WGS sequence"/>
</dbReference>
<reference evidence="2 3" key="1">
    <citation type="submission" date="2017-07" db="EMBL/GenBank/DDBJ databases">
        <title>Genome sequence of the Sordaria macrospora wild type strain R19027.</title>
        <authorList>
            <person name="Nowrousian M."/>
            <person name="Teichert I."/>
            <person name="Kueck U."/>
        </authorList>
    </citation>
    <scope>NUCLEOTIDE SEQUENCE [LARGE SCALE GENOMIC DNA]</scope>
    <source>
        <strain evidence="2 3">R19027</strain>
        <tissue evidence="2">Mycelium</tissue>
    </source>
</reference>
<organism evidence="2 3">
    <name type="scientific">Sordaria macrospora</name>
    <dbReference type="NCBI Taxonomy" id="5147"/>
    <lineage>
        <taxon>Eukaryota</taxon>
        <taxon>Fungi</taxon>
        <taxon>Dikarya</taxon>
        <taxon>Ascomycota</taxon>
        <taxon>Pezizomycotina</taxon>
        <taxon>Sordariomycetes</taxon>
        <taxon>Sordariomycetidae</taxon>
        <taxon>Sordariales</taxon>
        <taxon>Sordariaceae</taxon>
        <taxon>Sordaria</taxon>
    </lineage>
</organism>
<evidence type="ECO:0000313" key="3">
    <source>
        <dbReference type="Proteomes" id="UP000433876"/>
    </source>
</evidence>
<gene>
    <name evidence="2" type="ORF">SMACR_09268</name>
</gene>
<dbReference type="VEuPathDB" id="FungiDB:SMAC_09268"/>
<name>A0A8S8ZG78_SORMA</name>
<proteinExistence type="predicted"/>
<evidence type="ECO:0000256" key="1">
    <source>
        <dbReference type="SAM" id="MobiDB-lite"/>
    </source>
</evidence>
<dbReference type="EMBL" id="NMPR01000204">
    <property type="protein sequence ID" value="KAA8628140.1"/>
    <property type="molecule type" value="Genomic_DNA"/>
</dbReference>
<comment type="caution">
    <text evidence="2">The sequence shown here is derived from an EMBL/GenBank/DDBJ whole genome shotgun (WGS) entry which is preliminary data.</text>
</comment>
<evidence type="ECO:0000313" key="2">
    <source>
        <dbReference type="EMBL" id="KAA8628140.1"/>
    </source>
</evidence>
<accession>A0A8S8ZG78</accession>
<dbReference type="AlphaFoldDB" id="A0A8S8ZG78"/>